<dbReference type="InterPro" id="IPR029039">
    <property type="entry name" value="Flavoprotein-like_sf"/>
</dbReference>
<dbReference type="EC" id="1.18.1.-" evidence="10"/>
<feature type="domain" description="FAD-binding FR-type" evidence="12">
    <location>
        <begin position="200"/>
        <end position="438"/>
    </location>
</feature>
<dbReference type="FunFam" id="3.40.50.80:FF:000030">
    <property type="entry name" value="NADPH-dependent diflavin oxidoreductase 1"/>
    <property type="match status" value="1"/>
</dbReference>
<comment type="catalytic activity">
    <reaction evidence="10">
        <text>2 oxidized [2Fe-2S]-[protein] + NADPH = 2 reduced [2Fe-2S]-[protein] + NADP(+) + H(+)</text>
        <dbReference type="Rhea" id="RHEA:67716"/>
        <dbReference type="Rhea" id="RHEA-COMP:17327"/>
        <dbReference type="Rhea" id="RHEA-COMP:17328"/>
        <dbReference type="ChEBI" id="CHEBI:15378"/>
        <dbReference type="ChEBI" id="CHEBI:33737"/>
        <dbReference type="ChEBI" id="CHEBI:33738"/>
        <dbReference type="ChEBI" id="CHEBI:57783"/>
        <dbReference type="ChEBI" id="CHEBI:58349"/>
    </reaction>
</comment>
<evidence type="ECO:0000256" key="6">
    <source>
        <dbReference type="ARBA" id="ARBA00022643"/>
    </source>
</evidence>
<evidence type="ECO:0000256" key="3">
    <source>
        <dbReference type="ARBA" id="ARBA00004496"/>
    </source>
</evidence>
<dbReference type="PANTHER" id="PTHR19384:SF10">
    <property type="entry name" value="NADPH-DEPENDENT DIFLAVIN OXIDOREDUCTASE 1"/>
    <property type="match status" value="1"/>
</dbReference>
<dbReference type="AlphaFoldDB" id="A0A1Q3F983"/>
<reference evidence="13" key="1">
    <citation type="submission" date="2017-01" db="EMBL/GenBank/DDBJ databases">
        <title>A deep insight into the sialotranscriptome of adult male and female Cluex tarsalis mosquitoes.</title>
        <authorList>
            <person name="Ribeiro J.M."/>
            <person name="Moreira F."/>
            <person name="Bernard K.A."/>
            <person name="Calvo E."/>
        </authorList>
    </citation>
    <scope>NUCLEOTIDE SEQUENCE</scope>
    <source>
        <strain evidence="13">Kern County</strain>
        <tissue evidence="13">Salivary glands</tissue>
    </source>
</reference>
<dbReference type="PROSITE" id="PS50902">
    <property type="entry name" value="FLAVODOXIN_LIKE"/>
    <property type="match status" value="1"/>
</dbReference>
<feature type="binding site" evidence="10">
    <location>
        <begin position="60"/>
        <end position="63"/>
    </location>
    <ligand>
        <name>FMN</name>
        <dbReference type="ChEBI" id="CHEBI:58210"/>
    </ligand>
</feature>
<dbReference type="HAMAP" id="MF_03178">
    <property type="entry name" value="NDOR1"/>
    <property type="match status" value="1"/>
</dbReference>
<dbReference type="GO" id="GO:0016226">
    <property type="term" value="P:iron-sulfur cluster assembly"/>
    <property type="evidence" value="ECO:0007669"/>
    <property type="project" value="UniProtKB-UniRule"/>
</dbReference>
<comment type="function">
    <text evidence="10">NADPH-dependent reductase which is a central component of the cytosolic iron-sulfur (Fe-S) protein assembly (CIA) machinery. Transfers electrons from NADPH via its FAD and FMN prosthetic groups to the [2Fe-2S] cluster of the anamorsin/DRE2 homolog, another key component of the CIA machinery. In turn, this reduced cluster provides electrons for assembly of cytosolic iron-sulfur cluster proteins.</text>
</comment>
<dbReference type="Gene3D" id="2.40.30.10">
    <property type="entry name" value="Translation factors"/>
    <property type="match status" value="1"/>
</dbReference>
<evidence type="ECO:0000259" key="11">
    <source>
        <dbReference type="PROSITE" id="PS50902"/>
    </source>
</evidence>
<keyword evidence="8 10" id="KW-0521">NADP</keyword>
<dbReference type="InterPro" id="IPR039261">
    <property type="entry name" value="FNR_nucleotide-bd"/>
</dbReference>
<keyword evidence="4 10" id="KW-0963">Cytoplasm</keyword>
<comment type="caution">
    <text evidence="10">Lacks conserved residue(s) required for the propagation of feature annotation.</text>
</comment>
<dbReference type="InterPro" id="IPR017927">
    <property type="entry name" value="FAD-bd_FR_type"/>
</dbReference>
<evidence type="ECO:0000313" key="13">
    <source>
        <dbReference type="EMBL" id="JAV24073.1"/>
    </source>
</evidence>
<feature type="binding site" evidence="10">
    <location>
        <position position="347"/>
    </location>
    <ligand>
        <name>FAD</name>
        <dbReference type="ChEBI" id="CHEBI:57692"/>
    </ligand>
</feature>
<evidence type="ECO:0000259" key="12">
    <source>
        <dbReference type="PROSITE" id="PS51384"/>
    </source>
</evidence>
<feature type="binding site" evidence="10">
    <location>
        <begin position="515"/>
        <end position="519"/>
    </location>
    <ligand>
        <name>NADP(+)</name>
        <dbReference type="ChEBI" id="CHEBI:58349"/>
    </ligand>
</feature>
<dbReference type="PROSITE" id="PS51384">
    <property type="entry name" value="FAD_FR"/>
    <property type="match status" value="1"/>
</dbReference>
<dbReference type="Gene3D" id="3.40.50.360">
    <property type="match status" value="1"/>
</dbReference>
<dbReference type="PANTHER" id="PTHR19384">
    <property type="entry name" value="NITRIC OXIDE SYNTHASE-RELATED"/>
    <property type="match status" value="1"/>
</dbReference>
<dbReference type="InterPro" id="IPR023173">
    <property type="entry name" value="NADPH_Cyt_P450_Rdtase_alpha"/>
</dbReference>
<dbReference type="GO" id="GO:0010181">
    <property type="term" value="F:FMN binding"/>
    <property type="evidence" value="ECO:0007669"/>
    <property type="project" value="UniProtKB-UniRule"/>
</dbReference>
<dbReference type="SUPFAM" id="SSF63380">
    <property type="entry name" value="Riboflavin synthase domain-like"/>
    <property type="match status" value="1"/>
</dbReference>
<dbReference type="Gene3D" id="3.40.50.80">
    <property type="entry name" value="Nucleotide-binding domain of ferredoxin-NADP reductase (FNR) module"/>
    <property type="match status" value="1"/>
</dbReference>
<dbReference type="InterPro" id="IPR003097">
    <property type="entry name" value="CysJ-like_FAD-binding"/>
</dbReference>
<evidence type="ECO:0000256" key="4">
    <source>
        <dbReference type="ARBA" id="ARBA00022490"/>
    </source>
</evidence>
<feature type="binding site" evidence="10">
    <location>
        <begin position="13"/>
        <end position="18"/>
    </location>
    <ligand>
        <name>FMN</name>
        <dbReference type="ChEBI" id="CHEBI:58210"/>
    </ligand>
</feature>
<dbReference type="InterPro" id="IPR001094">
    <property type="entry name" value="Flavdoxin-like"/>
</dbReference>
<dbReference type="Pfam" id="PF00258">
    <property type="entry name" value="Flavodoxin_1"/>
    <property type="match status" value="1"/>
</dbReference>
<proteinExistence type="inferred from homology"/>
<comment type="similarity">
    <text evidence="10">In the C-terminal section; belongs to the flavoprotein pyridine nucleotide cytochrome reductase family.</text>
</comment>
<name>A0A1Q3F983_CULTA</name>
<comment type="similarity">
    <text evidence="10">Belongs to the NADPH-dependent diflavin oxidoreductase NDOR1 family.</text>
</comment>
<dbReference type="InterPro" id="IPR028879">
    <property type="entry name" value="NDOR1"/>
</dbReference>
<evidence type="ECO:0000256" key="10">
    <source>
        <dbReference type="HAMAP-Rule" id="MF_03178"/>
    </source>
</evidence>
<dbReference type="SUPFAM" id="SSF52343">
    <property type="entry name" value="Ferredoxin reductase-like, C-terminal NADP-linked domain"/>
    <property type="match status" value="1"/>
</dbReference>
<keyword evidence="7 10" id="KW-0274">FAD</keyword>
<evidence type="ECO:0000256" key="9">
    <source>
        <dbReference type="ARBA" id="ARBA00023002"/>
    </source>
</evidence>
<dbReference type="PRINTS" id="PR00369">
    <property type="entry name" value="FLAVODOXIN"/>
</dbReference>
<dbReference type="SUPFAM" id="SSF52218">
    <property type="entry name" value="Flavoproteins"/>
    <property type="match status" value="1"/>
</dbReference>
<feature type="binding site" evidence="10">
    <location>
        <begin position="411"/>
        <end position="414"/>
    </location>
    <ligand>
        <name>FAD</name>
        <dbReference type="ChEBI" id="CHEBI:57692"/>
    </ligand>
</feature>
<dbReference type="GO" id="GO:0005634">
    <property type="term" value="C:nucleus"/>
    <property type="evidence" value="ECO:0007669"/>
    <property type="project" value="UniProtKB-ARBA"/>
</dbReference>
<evidence type="ECO:0000256" key="2">
    <source>
        <dbReference type="ARBA" id="ARBA00001974"/>
    </source>
</evidence>
<keyword evidence="6 10" id="KW-0288">FMN</keyword>
<feature type="domain" description="Flavodoxin-like" evidence="11">
    <location>
        <begin position="7"/>
        <end position="151"/>
    </location>
</feature>
<evidence type="ECO:0000256" key="5">
    <source>
        <dbReference type="ARBA" id="ARBA00022630"/>
    </source>
</evidence>
<dbReference type="InterPro" id="IPR017938">
    <property type="entry name" value="Riboflavin_synthase-like_b-brl"/>
</dbReference>
<dbReference type="Pfam" id="PF00667">
    <property type="entry name" value="FAD_binding_1"/>
    <property type="match status" value="1"/>
</dbReference>
<accession>A0A1Q3F983</accession>
<comment type="similarity">
    <text evidence="10">In the N-terminal section; belongs to the flavodoxin family.</text>
</comment>
<dbReference type="FunFam" id="3.40.50.360:FF:000015">
    <property type="entry name" value="NADPH-dependent diflavin oxidoreductase 1"/>
    <property type="match status" value="1"/>
</dbReference>
<feature type="binding site" evidence="10">
    <location>
        <position position="581"/>
    </location>
    <ligand>
        <name>FAD</name>
        <dbReference type="ChEBI" id="CHEBI:57692"/>
    </ligand>
</feature>
<dbReference type="GO" id="GO:0160246">
    <property type="term" value="F:NADPH-iron-sulfur [2Fe-2S] protein oxidoreductase activity"/>
    <property type="evidence" value="ECO:0007669"/>
    <property type="project" value="InterPro"/>
</dbReference>
<dbReference type="EMBL" id="GFDL01010972">
    <property type="protein sequence ID" value="JAV24073.1"/>
    <property type="molecule type" value="Transcribed_RNA"/>
</dbReference>
<sequence>MSTPRKLTILYGSQSGTAQDLAEQIWRDSKLFHLRGSVSAMDEYDIGQLIEERFVVLVCSTYGQGEEPDNMKRFWRFLLRKSLPADSLRGLHFGVLGLGDSRYPKFNYVAKRLHKRLLQLGGQAMLPVGLCDEQHDLGYGAVFMPWINDFWKRLTELSPIPDGLEKLNESPREYRWTVRRSEEPLDDQEEVDMYADVKVDNVFVSEVEENRRTTPEDHFQDVRLITFPRRDANWTAGDVVYVRPHNSQADVDGLFALFEEHGLNLHKDTVITVQAIDSELPVPPILKKPLPLGRLASQYWDLTAIPRARAFAVLARTCRNELEREKLLEFASYEGQEELYAYANRPRRTILEVLRDFPHACDALTLAALFELFQPIKPRAFSIASAAASGKLRILVAVIEYRTKLQEPRRGLCSNWLKGLEPGTKLRMWTRKGTFVLPKDVNTPIVMVGPGTGLAPFRAVLEERELSADSTGPLVLFFGCRNAHADFHCEEDLRRMERSGLLTLFCAFSRDQEDKVYVQHLIRKQGDLLKKLLVERNGLFLVSGSSKNMPEAVCEALGEALGDSAYVEGMKKSERYQEETWQ</sequence>
<feature type="binding site" evidence="10">
    <location>
        <position position="452"/>
    </location>
    <ligand>
        <name>NADP(+)</name>
        <dbReference type="ChEBI" id="CHEBI:58349"/>
    </ligand>
</feature>
<comment type="cofactor">
    <cofactor evidence="1 10">
        <name>FMN</name>
        <dbReference type="ChEBI" id="CHEBI:58210"/>
    </cofactor>
</comment>
<dbReference type="InterPro" id="IPR001709">
    <property type="entry name" value="Flavoprot_Pyr_Nucl_cyt_Rdtase"/>
</dbReference>
<organism evidence="13">
    <name type="scientific">Culex tarsalis</name>
    <name type="common">Encephalitis mosquito</name>
    <dbReference type="NCBI Taxonomy" id="7177"/>
    <lineage>
        <taxon>Eukaryota</taxon>
        <taxon>Metazoa</taxon>
        <taxon>Ecdysozoa</taxon>
        <taxon>Arthropoda</taxon>
        <taxon>Hexapoda</taxon>
        <taxon>Insecta</taxon>
        <taxon>Pterygota</taxon>
        <taxon>Neoptera</taxon>
        <taxon>Endopterygota</taxon>
        <taxon>Diptera</taxon>
        <taxon>Nematocera</taxon>
        <taxon>Culicoidea</taxon>
        <taxon>Culicidae</taxon>
        <taxon>Culicinae</taxon>
        <taxon>Culicini</taxon>
        <taxon>Culex</taxon>
        <taxon>Culex</taxon>
    </lineage>
</organism>
<comment type="subcellular location">
    <subcellularLocation>
        <location evidence="3 10">Cytoplasm</location>
    </subcellularLocation>
</comment>
<evidence type="ECO:0000256" key="1">
    <source>
        <dbReference type="ARBA" id="ARBA00001917"/>
    </source>
</evidence>
<comment type="cofactor">
    <cofactor evidence="2 10">
        <name>FAD</name>
        <dbReference type="ChEBI" id="CHEBI:57692"/>
    </cofactor>
</comment>
<feature type="binding site" evidence="10">
    <location>
        <begin position="509"/>
        <end position="510"/>
    </location>
    <ligand>
        <name>NADP(+)</name>
        <dbReference type="ChEBI" id="CHEBI:58349"/>
    </ligand>
</feature>
<feature type="binding site" evidence="10">
    <location>
        <position position="133"/>
    </location>
    <ligand>
        <name>FMN</name>
        <dbReference type="ChEBI" id="CHEBI:58210"/>
    </ligand>
</feature>
<dbReference type="PRINTS" id="PR00371">
    <property type="entry name" value="FPNCR"/>
</dbReference>
<dbReference type="InterPro" id="IPR001433">
    <property type="entry name" value="OxRdtase_FAD/NAD-bd"/>
</dbReference>
<evidence type="ECO:0000256" key="8">
    <source>
        <dbReference type="ARBA" id="ARBA00022857"/>
    </source>
</evidence>
<dbReference type="GO" id="GO:0016651">
    <property type="term" value="F:oxidoreductase activity, acting on NAD(P)H"/>
    <property type="evidence" value="ECO:0007669"/>
    <property type="project" value="UniProtKB-UniRule"/>
</dbReference>
<protein>
    <recommendedName>
        <fullName evidence="10">NADPH-dependent diflavin oxidoreductase 1</fullName>
        <ecNumber evidence="10">1.18.1.-</ecNumber>
    </recommendedName>
    <alternativeName>
        <fullName evidence="10">NADPH-dependent FMN and FAD-containing oxidoreductase</fullName>
    </alternativeName>
</protein>
<feature type="binding site" evidence="10">
    <location>
        <begin position="379"/>
        <end position="382"/>
    </location>
    <ligand>
        <name>FAD</name>
        <dbReference type="ChEBI" id="CHEBI:57692"/>
    </ligand>
</feature>
<keyword evidence="9 10" id="KW-0560">Oxidoreductase</keyword>
<dbReference type="Gene3D" id="1.20.990.10">
    <property type="entry name" value="NADPH-cytochrome p450 Reductase, Chain A, domain 3"/>
    <property type="match status" value="1"/>
</dbReference>
<evidence type="ECO:0000256" key="7">
    <source>
        <dbReference type="ARBA" id="ARBA00022827"/>
    </source>
</evidence>
<dbReference type="InterPro" id="IPR008254">
    <property type="entry name" value="Flavodoxin/NO_synth"/>
</dbReference>
<dbReference type="Pfam" id="PF00175">
    <property type="entry name" value="NAD_binding_1"/>
    <property type="match status" value="1"/>
</dbReference>
<dbReference type="GO" id="GO:0050661">
    <property type="term" value="F:NADP binding"/>
    <property type="evidence" value="ECO:0007669"/>
    <property type="project" value="UniProtKB-UniRule"/>
</dbReference>
<dbReference type="GO" id="GO:0005829">
    <property type="term" value="C:cytosol"/>
    <property type="evidence" value="ECO:0007669"/>
    <property type="project" value="TreeGrafter"/>
</dbReference>
<dbReference type="GO" id="GO:0050660">
    <property type="term" value="F:flavin adenine dinucleotide binding"/>
    <property type="evidence" value="ECO:0007669"/>
    <property type="project" value="UniProtKB-UniRule"/>
</dbReference>
<keyword evidence="5 10" id="KW-0285">Flavoprotein</keyword>